<name>A0ABT5B7J5_9BACT</name>
<feature type="compositionally biased region" description="Acidic residues" evidence="1">
    <location>
        <begin position="226"/>
        <end position="267"/>
    </location>
</feature>
<gene>
    <name evidence="2" type="ORF">POL58_20245</name>
</gene>
<dbReference type="Proteomes" id="UP001217838">
    <property type="component" value="Unassembled WGS sequence"/>
</dbReference>
<dbReference type="EMBL" id="JAQNDN010000010">
    <property type="protein sequence ID" value="MDC0670095.1"/>
    <property type="molecule type" value="Genomic_DNA"/>
</dbReference>
<proteinExistence type="predicted"/>
<evidence type="ECO:0000313" key="3">
    <source>
        <dbReference type="Proteomes" id="UP001217838"/>
    </source>
</evidence>
<comment type="caution">
    <text evidence="2">The sequence shown here is derived from an EMBL/GenBank/DDBJ whole genome shotgun (WGS) entry which is preliminary data.</text>
</comment>
<evidence type="ECO:0000313" key="2">
    <source>
        <dbReference type="EMBL" id="MDC0670095.1"/>
    </source>
</evidence>
<sequence length="315" mass="35347">MSDHDALREQAIAAELDEHGDLAPPWARCPEIPCGSIGWRMGHGESWMVLWGEWLARQPRDREWRAAYLRRHPQAPRSWSDWVLRVLAVEFEDDFESEFDDEQLAQLDALGLVGDDVAIVAWERLQGSSPTAPWVEGGSVRSCVRYGAREFDFWVRWWAKRRADGSLAAWLKTAPPAPEDWEVVREAAATGVAPAMVRGDPFERMGVLMAAHGQPPAPWRVGEEPAAPDEDAAQASDEDEDAAQASDEDAEPAASDEDDDAGEDDEEKATYTSVWDRWALYRFDDAATWQAYLRAQGPCPPEWAETVAGMLTWLR</sequence>
<organism evidence="2 3">
    <name type="scientific">Nannocystis radixulma</name>
    <dbReference type="NCBI Taxonomy" id="2995305"/>
    <lineage>
        <taxon>Bacteria</taxon>
        <taxon>Pseudomonadati</taxon>
        <taxon>Myxococcota</taxon>
        <taxon>Polyangia</taxon>
        <taxon>Nannocystales</taxon>
        <taxon>Nannocystaceae</taxon>
        <taxon>Nannocystis</taxon>
    </lineage>
</organism>
<dbReference type="RefSeq" id="WP_271999910.1">
    <property type="nucleotide sequence ID" value="NZ_JAQNDN010000010.1"/>
</dbReference>
<keyword evidence="3" id="KW-1185">Reference proteome</keyword>
<reference evidence="2 3" key="1">
    <citation type="submission" date="2022-11" db="EMBL/GenBank/DDBJ databases">
        <title>Minimal conservation of predation-associated metabolite biosynthetic gene clusters underscores biosynthetic potential of Myxococcota including descriptions for ten novel species: Archangium lansinium sp. nov., Myxococcus landrumus sp. nov., Nannocystis bai.</title>
        <authorList>
            <person name="Ahearne A."/>
            <person name="Stevens C."/>
            <person name="Dowd S."/>
        </authorList>
    </citation>
    <scope>NUCLEOTIDE SEQUENCE [LARGE SCALE GENOMIC DNA]</scope>
    <source>
        <strain evidence="2 3">NCELM</strain>
    </source>
</reference>
<feature type="region of interest" description="Disordered" evidence="1">
    <location>
        <begin position="213"/>
        <end position="270"/>
    </location>
</feature>
<accession>A0ABT5B7J5</accession>
<protein>
    <submittedName>
        <fullName evidence="2">Uncharacterized protein</fullName>
    </submittedName>
</protein>
<evidence type="ECO:0000256" key="1">
    <source>
        <dbReference type="SAM" id="MobiDB-lite"/>
    </source>
</evidence>